<dbReference type="WBParaSite" id="EVEC_0001176001-mRNA-1">
    <property type="protein sequence ID" value="EVEC_0001176001-mRNA-1"/>
    <property type="gene ID" value="EVEC_0001176001"/>
</dbReference>
<keyword evidence="5 9" id="KW-0829">Tyrosine-protein kinase</keyword>
<dbReference type="PRINTS" id="PR00109">
    <property type="entry name" value="TYRKINASE"/>
</dbReference>
<dbReference type="STRING" id="51028.A0A0N4VLJ2"/>
<dbReference type="PROSITE" id="PS00107">
    <property type="entry name" value="PROTEIN_KINASE_ATP"/>
    <property type="match status" value="1"/>
</dbReference>
<feature type="domain" description="SH2" evidence="10">
    <location>
        <begin position="14"/>
        <end position="107"/>
    </location>
</feature>
<dbReference type="EMBL" id="UXUI01011502">
    <property type="protein sequence ID" value="VDD96287.1"/>
    <property type="molecule type" value="Genomic_DNA"/>
</dbReference>
<evidence type="ECO:0000256" key="8">
    <source>
        <dbReference type="PROSITE-ProRule" id="PRU10141"/>
    </source>
</evidence>
<evidence type="ECO:0000256" key="1">
    <source>
        <dbReference type="ARBA" id="ARBA00022679"/>
    </source>
</evidence>
<dbReference type="CDD" id="cd00192">
    <property type="entry name" value="PTKc"/>
    <property type="match status" value="1"/>
</dbReference>
<dbReference type="OrthoDB" id="546826at2759"/>
<dbReference type="GO" id="GO:0004715">
    <property type="term" value="F:non-membrane spanning protein tyrosine kinase activity"/>
    <property type="evidence" value="ECO:0007669"/>
    <property type="project" value="UniProtKB-EC"/>
</dbReference>
<dbReference type="EC" id="2.7.10.2" evidence="9"/>
<dbReference type="Pfam" id="PF07714">
    <property type="entry name" value="PK_Tyr_Ser-Thr"/>
    <property type="match status" value="1"/>
</dbReference>
<proteinExistence type="inferred from homology"/>
<dbReference type="Gene3D" id="3.30.505.10">
    <property type="entry name" value="SH2 domain"/>
    <property type="match status" value="1"/>
</dbReference>
<dbReference type="InterPro" id="IPR036860">
    <property type="entry name" value="SH2_dom_sf"/>
</dbReference>
<evidence type="ECO:0000256" key="2">
    <source>
        <dbReference type="ARBA" id="ARBA00022741"/>
    </source>
</evidence>
<comment type="catalytic activity">
    <reaction evidence="6 9">
        <text>L-tyrosyl-[protein] + ATP = O-phospho-L-tyrosyl-[protein] + ADP + H(+)</text>
        <dbReference type="Rhea" id="RHEA:10596"/>
        <dbReference type="Rhea" id="RHEA-COMP:10136"/>
        <dbReference type="Rhea" id="RHEA-COMP:20101"/>
        <dbReference type="ChEBI" id="CHEBI:15378"/>
        <dbReference type="ChEBI" id="CHEBI:30616"/>
        <dbReference type="ChEBI" id="CHEBI:46858"/>
        <dbReference type="ChEBI" id="CHEBI:61978"/>
        <dbReference type="ChEBI" id="CHEBI:456216"/>
        <dbReference type="EC" id="2.7.10.2"/>
    </reaction>
</comment>
<dbReference type="SUPFAM" id="SSF56112">
    <property type="entry name" value="Protein kinase-like (PK-like)"/>
    <property type="match status" value="1"/>
</dbReference>
<keyword evidence="2 8" id="KW-0547">Nucleotide-binding</keyword>
<reference evidence="12 13" key="2">
    <citation type="submission" date="2018-10" db="EMBL/GenBank/DDBJ databases">
        <authorList>
            <consortium name="Pathogen Informatics"/>
        </authorList>
    </citation>
    <scope>NUCLEOTIDE SEQUENCE [LARGE SCALE GENOMIC DNA]</scope>
</reference>
<feature type="domain" description="Protein kinase" evidence="11">
    <location>
        <begin position="119"/>
        <end position="384"/>
    </location>
</feature>
<feature type="binding site" evidence="8">
    <location>
        <position position="149"/>
    </location>
    <ligand>
        <name>ATP</name>
        <dbReference type="ChEBI" id="CHEBI:30616"/>
    </ligand>
</feature>
<dbReference type="PANTHER" id="PTHR24418">
    <property type="entry name" value="TYROSINE-PROTEIN KINASE"/>
    <property type="match status" value="1"/>
</dbReference>
<dbReference type="InterPro" id="IPR000719">
    <property type="entry name" value="Prot_kinase_dom"/>
</dbReference>
<dbReference type="Pfam" id="PF00017">
    <property type="entry name" value="SH2"/>
    <property type="match status" value="1"/>
</dbReference>
<evidence type="ECO:0000313" key="12">
    <source>
        <dbReference type="EMBL" id="VDD96287.1"/>
    </source>
</evidence>
<evidence type="ECO:0000256" key="9">
    <source>
        <dbReference type="RuleBase" id="RU362096"/>
    </source>
</evidence>
<dbReference type="InterPro" id="IPR001245">
    <property type="entry name" value="Ser-Thr/Tyr_kinase_cat_dom"/>
</dbReference>
<dbReference type="InterPro" id="IPR008266">
    <property type="entry name" value="Tyr_kinase_AS"/>
</dbReference>
<sequence>MGKSLSPEVPQYPYYAGWIPREYAERLITANGEFLVRNTQREKGGTDLVLSAKFEDQFWHYIIFYDGSKYYFKSQVMTKSSVHELIEHYVFSQQPVGKQGVVLKKPFVRPKNFYEDEQVEMKKKIGAGSFGEVYYGIFHADTVTECAVKSIKSGSENVESIKRERTKFVREAFTMLKLCHPNILAAYGLLFDKDPVKLVMEYAPDGSLDKYLKNATTEEAPVSVLERFGADAAKGLEYLATMKVIHADIAARNCLVGIDKVLKITDFGLSHTGYRTVRLKEMNYAPVKWMAPEAINKFELSSKTDVWAYGVLLWEIFSRCKTEPYPQMTVQQITKHINKVKPPLNLPEEMPELYKKVTMQCFETDPSKRISAEKIVKLCEKAAVEKELQF</sequence>
<dbReference type="AlphaFoldDB" id="A0A0N4VLJ2"/>
<dbReference type="InterPro" id="IPR000980">
    <property type="entry name" value="SH2"/>
</dbReference>
<keyword evidence="7" id="KW-0727">SH2 domain</keyword>
<reference evidence="14" key="1">
    <citation type="submission" date="2017-02" db="UniProtKB">
        <authorList>
            <consortium name="WormBaseParasite"/>
        </authorList>
    </citation>
    <scope>IDENTIFICATION</scope>
</reference>
<keyword evidence="4 8" id="KW-0067">ATP-binding</keyword>
<dbReference type="Proteomes" id="UP000274131">
    <property type="component" value="Unassembled WGS sequence"/>
</dbReference>
<organism evidence="14">
    <name type="scientific">Enterobius vermicularis</name>
    <name type="common">Human pinworm</name>
    <dbReference type="NCBI Taxonomy" id="51028"/>
    <lineage>
        <taxon>Eukaryota</taxon>
        <taxon>Metazoa</taxon>
        <taxon>Ecdysozoa</taxon>
        <taxon>Nematoda</taxon>
        <taxon>Chromadorea</taxon>
        <taxon>Rhabditida</taxon>
        <taxon>Spirurina</taxon>
        <taxon>Oxyuridomorpha</taxon>
        <taxon>Oxyuroidea</taxon>
        <taxon>Oxyuridae</taxon>
        <taxon>Enterobius</taxon>
    </lineage>
</organism>
<dbReference type="Gene3D" id="1.10.510.10">
    <property type="entry name" value="Transferase(Phosphotransferase) domain 1"/>
    <property type="match status" value="1"/>
</dbReference>
<dbReference type="SMART" id="SM00252">
    <property type="entry name" value="SH2"/>
    <property type="match status" value="1"/>
</dbReference>
<evidence type="ECO:0000256" key="4">
    <source>
        <dbReference type="ARBA" id="ARBA00022840"/>
    </source>
</evidence>
<name>A0A0N4VLJ2_ENTVE</name>
<evidence type="ECO:0000259" key="11">
    <source>
        <dbReference type="PROSITE" id="PS50011"/>
    </source>
</evidence>
<dbReference type="InterPro" id="IPR011009">
    <property type="entry name" value="Kinase-like_dom_sf"/>
</dbReference>
<dbReference type="PROSITE" id="PS00109">
    <property type="entry name" value="PROTEIN_KINASE_TYR"/>
    <property type="match status" value="1"/>
</dbReference>
<evidence type="ECO:0000256" key="3">
    <source>
        <dbReference type="ARBA" id="ARBA00022777"/>
    </source>
</evidence>
<dbReference type="GO" id="GO:0005524">
    <property type="term" value="F:ATP binding"/>
    <property type="evidence" value="ECO:0007669"/>
    <property type="project" value="UniProtKB-UniRule"/>
</dbReference>
<dbReference type="InterPro" id="IPR017441">
    <property type="entry name" value="Protein_kinase_ATP_BS"/>
</dbReference>
<gene>
    <name evidence="12" type="ORF">EVEC_LOCUS11038</name>
</gene>
<dbReference type="PROSITE" id="PS50001">
    <property type="entry name" value="SH2"/>
    <property type="match status" value="1"/>
</dbReference>
<evidence type="ECO:0000256" key="5">
    <source>
        <dbReference type="ARBA" id="ARBA00023137"/>
    </source>
</evidence>
<comment type="similarity">
    <text evidence="9">Belongs to the protein kinase superfamily. Tyr protein kinase family.</text>
</comment>
<keyword evidence="3 9" id="KW-0418">Kinase</keyword>
<keyword evidence="13" id="KW-1185">Reference proteome</keyword>
<accession>A0A0N4VLJ2</accession>
<dbReference type="PROSITE" id="PS50011">
    <property type="entry name" value="PROTEIN_KINASE_DOM"/>
    <property type="match status" value="1"/>
</dbReference>
<dbReference type="SUPFAM" id="SSF55550">
    <property type="entry name" value="SH2 domain"/>
    <property type="match status" value="1"/>
</dbReference>
<dbReference type="InterPro" id="IPR050198">
    <property type="entry name" value="Non-receptor_tyrosine_kinases"/>
</dbReference>
<evidence type="ECO:0000313" key="14">
    <source>
        <dbReference type="WBParaSite" id="EVEC_0001176001-mRNA-1"/>
    </source>
</evidence>
<protein>
    <recommendedName>
        <fullName evidence="9">Tyrosine-protein kinase</fullName>
        <ecNumber evidence="9">2.7.10.2</ecNumber>
    </recommendedName>
</protein>
<evidence type="ECO:0000313" key="13">
    <source>
        <dbReference type="Proteomes" id="UP000274131"/>
    </source>
</evidence>
<evidence type="ECO:0000256" key="7">
    <source>
        <dbReference type="PROSITE-ProRule" id="PRU00191"/>
    </source>
</evidence>
<keyword evidence="1 9" id="KW-0808">Transferase</keyword>
<evidence type="ECO:0000259" key="10">
    <source>
        <dbReference type="PROSITE" id="PS50001"/>
    </source>
</evidence>
<evidence type="ECO:0000256" key="6">
    <source>
        <dbReference type="ARBA" id="ARBA00051245"/>
    </source>
</evidence>